<dbReference type="EMBL" id="GG697336">
    <property type="protein sequence ID" value="EFQ26887.1"/>
    <property type="molecule type" value="Genomic_DNA"/>
</dbReference>
<accession>E3Q8L6</accession>
<dbReference type="STRING" id="645133.E3Q8L6"/>
<proteinExistence type="predicted"/>
<keyword evidence="2" id="KW-1185">Reference proteome</keyword>
<dbReference type="VEuPathDB" id="FungiDB:GLRG_02058"/>
<evidence type="ECO:0000313" key="1">
    <source>
        <dbReference type="EMBL" id="EFQ26887.1"/>
    </source>
</evidence>
<name>E3Q8L6_COLGM</name>
<organism evidence="2">
    <name type="scientific">Colletotrichum graminicola (strain M1.001 / M2 / FGSC 10212)</name>
    <name type="common">Maize anthracnose fungus</name>
    <name type="synonym">Glomerella graminicola</name>
    <dbReference type="NCBI Taxonomy" id="645133"/>
    <lineage>
        <taxon>Eukaryota</taxon>
        <taxon>Fungi</taxon>
        <taxon>Dikarya</taxon>
        <taxon>Ascomycota</taxon>
        <taxon>Pezizomycotina</taxon>
        <taxon>Sordariomycetes</taxon>
        <taxon>Hypocreomycetidae</taxon>
        <taxon>Glomerellales</taxon>
        <taxon>Glomerellaceae</taxon>
        <taxon>Colletotrichum</taxon>
        <taxon>Colletotrichum graminicola species complex</taxon>
    </lineage>
</organism>
<dbReference type="RefSeq" id="XP_008090907.1">
    <property type="nucleotide sequence ID" value="XM_008092716.1"/>
</dbReference>
<gene>
    <name evidence="1" type="ORF">GLRG_02058</name>
</gene>
<sequence>MYRGSGEYEPKRRTKVFITTYAVGGTGLDALKVANYCVFTLAFPRTTELDRIKAAPYLMRYGVQCNANGTKQATERLDVKGEGLVLPIDCQASHVG</sequence>
<reference evidence="2" key="1">
    <citation type="journal article" date="2012" name="Nat. Genet.">
        <title>Lifestyle transitions in plant pathogenic Colletotrichum fungi deciphered by genome and transcriptome analyses.</title>
        <authorList>
            <person name="O'Connell R.J."/>
            <person name="Thon M.R."/>
            <person name="Hacquard S."/>
            <person name="Amyotte S.G."/>
            <person name="Kleemann J."/>
            <person name="Torres M.F."/>
            <person name="Damm U."/>
            <person name="Buiate E.A."/>
            <person name="Epstein L."/>
            <person name="Alkan N."/>
            <person name="Altmueller J."/>
            <person name="Alvarado-Balderrama L."/>
            <person name="Bauser C.A."/>
            <person name="Becker C."/>
            <person name="Birren B.W."/>
            <person name="Chen Z."/>
            <person name="Choi J."/>
            <person name="Crouch J.A."/>
            <person name="Duvick J.P."/>
            <person name="Farman M.A."/>
            <person name="Gan P."/>
            <person name="Heiman D."/>
            <person name="Henrissat B."/>
            <person name="Howard R.J."/>
            <person name="Kabbage M."/>
            <person name="Koch C."/>
            <person name="Kracher B."/>
            <person name="Kubo Y."/>
            <person name="Law A.D."/>
            <person name="Lebrun M.-H."/>
            <person name="Lee Y.-H."/>
            <person name="Miyara I."/>
            <person name="Moore N."/>
            <person name="Neumann U."/>
            <person name="Nordstroem K."/>
            <person name="Panaccione D.G."/>
            <person name="Panstruga R."/>
            <person name="Place M."/>
            <person name="Proctor R.H."/>
            <person name="Prusky D."/>
            <person name="Rech G."/>
            <person name="Reinhardt R."/>
            <person name="Rollins J.A."/>
            <person name="Rounsley S."/>
            <person name="Schardl C.L."/>
            <person name="Schwartz D.C."/>
            <person name="Shenoy N."/>
            <person name="Shirasu K."/>
            <person name="Sikhakolli U.R."/>
            <person name="Stueber K."/>
            <person name="Sukno S.A."/>
            <person name="Sweigard J.A."/>
            <person name="Takano Y."/>
            <person name="Takahara H."/>
            <person name="Trail F."/>
            <person name="van der Does H.C."/>
            <person name="Voll L.M."/>
            <person name="Will I."/>
            <person name="Young S."/>
            <person name="Zeng Q."/>
            <person name="Zhang J."/>
            <person name="Zhou S."/>
            <person name="Dickman M.B."/>
            <person name="Schulze-Lefert P."/>
            <person name="Ver Loren van Themaat E."/>
            <person name="Ma L.-J."/>
            <person name="Vaillancourt L.J."/>
        </authorList>
    </citation>
    <scope>NUCLEOTIDE SEQUENCE [LARGE SCALE GENOMIC DNA]</scope>
    <source>
        <strain evidence="2">M1.001 / M2 / FGSC 10212</strain>
    </source>
</reference>
<dbReference type="GeneID" id="24407423"/>
<evidence type="ECO:0000313" key="2">
    <source>
        <dbReference type="Proteomes" id="UP000008782"/>
    </source>
</evidence>
<dbReference type="AlphaFoldDB" id="E3Q8L6"/>
<dbReference type="Proteomes" id="UP000008782">
    <property type="component" value="Unassembled WGS sequence"/>
</dbReference>
<dbReference type="HOGENOM" id="CLU_2359595_0_0_1"/>
<protein>
    <submittedName>
        <fullName evidence="1">Uncharacterized protein</fullName>
    </submittedName>
</protein>